<dbReference type="AlphaFoldDB" id="A0A1F6DHA5"/>
<comment type="caution">
    <text evidence="2">The sequence shown here is derived from an EMBL/GenBank/DDBJ whole genome shotgun (WGS) entry which is preliminary data.</text>
</comment>
<gene>
    <name evidence="2" type="ORF">A2765_01595</name>
</gene>
<protein>
    <recommendedName>
        <fullName evidence="4">DUF5666 domain-containing protein</fullName>
    </recommendedName>
</protein>
<sequence length="132" mass="14694">MLKKAILGMTMLVFAATSMPTQAYAHGANLGPQVETWLAKFNDSNTYYVVFDNGLIANGGRFTRQVTAYLDKGSVILWHCGLPARFNIKADTVLLLRGMPVQYLEEGRELIEGQYKTQCQTDKYPGSVRANL</sequence>
<organism evidence="2 3">
    <name type="scientific">Candidatus Kaiserbacteria bacterium RIFCSPHIGHO2_01_FULL_56_24</name>
    <dbReference type="NCBI Taxonomy" id="1798487"/>
    <lineage>
        <taxon>Bacteria</taxon>
        <taxon>Candidatus Kaiseribacteriota</taxon>
    </lineage>
</organism>
<dbReference type="EMBL" id="MFLA01000001">
    <property type="protein sequence ID" value="OGG60788.1"/>
    <property type="molecule type" value="Genomic_DNA"/>
</dbReference>
<feature type="signal peptide" evidence="1">
    <location>
        <begin position="1"/>
        <end position="25"/>
    </location>
</feature>
<name>A0A1F6DHA5_9BACT</name>
<dbReference type="Proteomes" id="UP000176377">
    <property type="component" value="Unassembled WGS sequence"/>
</dbReference>
<keyword evidence="1" id="KW-0732">Signal</keyword>
<proteinExistence type="predicted"/>
<evidence type="ECO:0000313" key="2">
    <source>
        <dbReference type="EMBL" id="OGG60788.1"/>
    </source>
</evidence>
<reference evidence="2 3" key="1">
    <citation type="journal article" date="2016" name="Nat. Commun.">
        <title>Thousands of microbial genomes shed light on interconnected biogeochemical processes in an aquifer system.</title>
        <authorList>
            <person name="Anantharaman K."/>
            <person name="Brown C.T."/>
            <person name="Hug L.A."/>
            <person name="Sharon I."/>
            <person name="Castelle C.J."/>
            <person name="Probst A.J."/>
            <person name="Thomas B.C."/>
            <person name="Singh A."/>
            <person name="Wilkins M.J."/>
            <person name="Karaoz U."/>
            <person name="Brodie E.L."/>
            <person name="Williams K.H."/>
            <person name="Hubbard S.S."/>
            <person name="Banfield J.F."/>
        </authorList>
    </citation>
    <scope>NUCLEOTIDE SEQUENCE [LARGE SCALE GENOMIC DNA]</scope>
</reference>
<evidence type="ECO:0000313" key="3">
    <source>
        <dbReference type="Proteomes" id="UP000176377"/>
    </source>
</evidence>
<evidence type="ECO:0008006" key="4">
    <source>
        <dbReference type="Google" id="ProtNLM"/>
    </source>
</evidence>
<accession>A0A1F6DHA5</accession>
<evidence type="ECO:0000256" key="1">
    <source>
        <dbReference type="SAM" id="SignalP"/>
    </source>
</evidence>
<feature type="chain" id="PRO_5009523840" description="DUF5666 domain-containing protein" evidence="1">
    <location>
        <begin position="26"/>
        <end position="132"/>
    </location>
</feature>